<evidence type="ECO:0000256" key="1">
    <source>
        <dbReference type="ARBA" id="ARBA00022729"/>
    </source>
</evidence>
<dbReference type="GO" id="GO:0030288">
    <property type="term" value="C:outer membrane-bounded periplasmic space"/>
    <property type="evidence" value="ECO:0007669"/>
    <property type="project" value="TreeGrafter"/>
</dbReference>
<dbReference type="PIRSF" id="PIRSF002825">
    <property type="entry name" value="CfbpA"/>
    <property type="match status" value="1"/>
</dbReference>
<evidence type="ECO:0000256" key="2">
    <source>
        <dbReference type="SAM" id="SignalP"/>
    </source>
</evidence>
<dbReference type="EMBL" id="LSGP01000017">
    <property type="protein sequence ID" value="KYZ76599.1"/>
    <property type="molecule type" value="Genomic_DNA"/>
</dbReference>
<dbReference type="STRING" id="1794912.AXX12_09215"/>
<accession>A0A154BRR5</accession>
<dbReference type="PROSITE" id="PS51257">
    <property type="entry name" value="PROKAR_LIPOPROTEIN"/>
    <property type="match status" value="1"/>
</dbReference>
<gene>
    <name evidence="3" type="ORF">AXX12_09215</name>
</gene>
<name>A0A154BRR5_ANASB</name>
<dbReference type="Proteomes" id="UP000076268">
    <property type="component" value="Unassembled WGS sequence"/>
</dbReference>
<evidence type="ECO:0000313" key="3">
    <source>
        <dbReference type="EMBL" id="KYZ76599.1"/>
    </source>
</evidence>
<feature type="signal peptide" evidence="2">
    <location>
        <begin position="1"/>
        <end position="23"/>
    </location>
</feature>
<comment type="caution">
    <text evidence="3">The sequence shown here is derived from an EMBL/GenBank/DDBJ whole genome shotgun (WGS) entry which is preliminary data.</text>
</comment>
<dbReference type="GO" id="GO:0030975">
    <property type="term" value="F:thiamine binding"/>
    <property type="evidence" value="ECO:0007669"/>
    <property type="project" value="TreeGrafter"/>
</dbReference>
<proteinExistence type="predicted"/>
<keyword evidence="4" id="KW-1185">Reference proteome</keyword>
<sequence>MTKTRRVFITLATLMLFCAGLLAGCGSSQPAAEKTAQSKNLTIYTALNENEIGTYVKAFEAKTGIKVSFVRLSAGEIITRLRAEKNNPKSTIVFGGPSDTFIVMAKDGLLEPYASPAAAAAPEQYKDKQGYWSPIYIGILGFGTNSKLAEQKGIKPPESWDDLLKPEFKGLVSIAHPGASGTSYTVLASLVQMWGEDNAFAYLKKLNLNIRNYEKSGAAPAQKAGLGEALVGICFSHDILIPINEGYPLKLTFPRDGTGYEIGGMAMVKNGPKDEVENGKKFIDFFAGKEGQETYETAKTFRLPVNTEAKAPKGAVKLTDIKTIRYDNVWAGENRGRLVEKFNKEIMARPQ</sequence>
<dbReference type="PANTHER" id="PTHR30006">
    <property type="entry name" value="THIAMINE-BINDING PERIPLASMIC PROTEIN-RELATED"/>
    <property type="match status" value="1"/>
</dbReference>
<feature type="chain" id="PRO_5039448540" evidence="2">
    <location>
        <begin position="24"/>
        <end position="351"/>
    </location>
</feature>
<dbReference type="Gene3D" id="3.40.190.10">
    <property type="entry name" value="Periplasmic binding protein-like II"/>
    <property type="match status" value="2"/>
</dbReference>
<dbReference type="GO" id="GO:0030976">
    <property type="term" value="F:thiamine pyrophosphate binding"/>
    <property type="evidence" value="ECO:0007669"/>
    <property type="project" value="TreeGrafter"/>
</dbReference>
<protein>
    <submittedName>
        <fullName evidence="3">Iron ABC transporter substrate-binding protein</fullName>
    </submittedName>
</protein>
<reference evidence="3 4" key="1">
    <citation type="submission" date="2016-02" db="EMBL/GenBank/DDBJ databases">
        <title>Anaerosporomusa subterraneum gen. nov., sp. nov., a spore-forming obligate anaerobe isolated from saprolite.</title>
        <authorList>
            <person name="Choi J.K."/>
            <person name="Shah M."/>
            <person name="Yee N."/>
        </authorList>
    </citation>
    <scope>NUCLEOTIDE SEQUENCE [LARGE SCALE GENOMIC DNA]</scope>
    <source>
        <strain evidence="3 4">RU4</strain>
    </source>
</reference>
<dbReference type="CDD" id="cd13544">
    <property type="entry name" value="PBP2_Fbp_like_1"/>
    <property type="match status" value="1"/>
</dbReference>
<dbReference type="OrthoDB" id="179400at2"/>
<dbReference type="SUPFAM" id="SSF53850">
    <property type="entry name" value="Periplasmic binding protein-like II"/>
    <property type="match status" value="1"/>
</dbReference>
<dbReference type="GO" id="GO:0015888">
    <property type="term" value="P:thiamine transport"/>
    <property type="evidence" value="ECO:0007669"/>
    <property type="project" value="TreeGrafter"/>
</dbReference>
<dbReference type="RefSeq" id="WP_066242345.1">
    <property type="nucleotide sequence ID" value="NZ_LSGP01000017.1"/>
</dbReference>
<dbReference type="AlphaFoldDB" id="A0A154BRR5"/>
<organism evidence="3 4">
    <name type="scientific">Anaerosporomusa subterranea</name>
    <dbReference type="NCBI Taxonomy" id="1794912"/>
    <lineage>
        <taxon>Bacteria</taxon>
        <taxon>Bacillati</taxon>
        <taxon>Bacillota</taxon>
        <taxon>Negativicutes</taxon>
        <taxon>Acetonemataceae</taxon>
        <taxon>Anaerosporomusa</taxon>
    </lineage>
</organism>
<evidence type="ECO:0000313" key="4">
    <source>
        <dbReference type="Proteomes" id="UP000076268"/>
    </source>
</evidence>
<dbReference type="InterPro" id="IPR026045">
    <property type="entry name" value="Ferric-bd"/>
</dbReference>
<dbReference type="PANTHER" id="PTHR30006:SF2">
    <property type="entry name" value="ABC TRANSPORTER SUBSTRATE-BINDING PROTEIN"/>
    <property type="match status" value="1"/>
</dbReference>
<keyword evidence="1 2" id="KW-0732">Signal</keyword>
<dbReference type="Pfam" id="PF13343">
    <property type="entry name" value="SBP_bac_6"/>
    <property type="match status" value="1"/>
</dbReference>